<protein>
    <submittedName>
        <fullName evidence="1">Uncharacterized protein</fullName>
    </submittedName>
</protein>
<keyword evidence="2" id="KW-1185">Reference proteome</keyword>
<evidence type="ECO:0000313" key="1">
    <source>
        <dbReference type="EMBL" id="CAI2378894.1"/>
    </source>
</evidence>
<proteinExistence type="predicted"/>
<comment type="caution">
    <text evidence="1">The sequence shown here is derived from an EMBL/GenBank/DDBJ whole genome shotgun (WGS) entry which is preliminary data.</text>
</comment>
<organism evidence="1 2">
    <name type="scientific">Euplotes crassus</name>
    <dbReference type="NCBI Taxonomy" id="5936"/>
    <lineage>
        <taxon>Eukaryota</taxon>
        <taxon>Sar</taxon>
        <taxon>Alveolata</taxon>
        <taxon>Ciliophora</taxon>
        <taxon>Intramacronucleata</taxon>
        <taxon>Spirotrichea</taxon>
        <taxon>Hypotrichia</taxon>
        <taxon>Euplotida</taxon>
        <taxon>Euplotidae</taxon>
        <taxon>Moneuplotes</taxon>
    </lineage>
</organism>
<sequence length="176" mass="20688">MSSDIPMRKITKFLYRREENQGLRIEDQVFYHLSKKVEEKAKQEGLRVKLDRKGGLLEVEVWKDFVVEGMDDFEEMRSYKEKFNSGGNDGIKMEYKSVENDQEKIKLRISQKKGYSYPVGGVIENEDCLYRHICDQSFSSKASKNFENLKRSFVIKGSKEYDDFSKVFILSNFDSN</sequence>
<dbReference type="EMBL" id="CAMPGE010020673">
    <property type="protein sequence ID" value="CAI2378894.1"/>
    <property type="molecule type" value="Genomic_DNA"/>
</dbReference>
<dbReference type="Proteomes" id="UP001295684">
    <property type="component" value="Unassembled WGS sequence"/>
</dbReference>
<reference evidence="1" key="1">
    <citation type="submission" date="2023-07" db="EMBL/GenBank/DDBJ databases">
        <authorList>
            <consortium name="AG Swart"/>
            <person name="Singh M."/>
            <person name="Singh A."/>
            <person name="Seah K."/>
            <person name="Emmerich C."/>
        </authorList>
    </citation>
    <scope>NUCLEOTIDE SEQUENCE</scope>
    <source>
        <strain evidence="1">DP1</strain>
    </source>
</reference>
<dbReference type="AlphaFoldDB" id="A0AAD1XU23"/>
<gene>
    <name evidence="1" type="ORF">ECRASSUSDP1_LOCUS20294</name>
</gene>
<accession>A0AAD1XU23</accession>
<name>A0AAD1XU23_EUPCR</name>
<evidence type="ECO:0000313" key="2">
    <source>
        <dbReference type="Proteomes" id="UP001295684"/>
    </source>
</evidence>